<accession>A0AAV2TBA7</accession>
<dbReference type="PANTHER" id="PTHR11782">
    <property type="entry name" value="ADENOSINE/GUANOSINE DIPHOSPHATASE"/>
    <property type="match status" value="1"/>
</dbReference>
<organism evidence="6 7">
    <name type="scientific">Calicophoron daubneyi</name>
    <name type="common">Rumen fluke</name>
    <name type="synonym">Paramphistomum daubneyi</name>
    <dbReference type="NCBI Taxonomy" id="300641"/>
    <lineage>
        <taxon>Eukaryota</taxon>
        <taxon>Metazoa</taxon>
        <taxon>Spiralia</taxon>
        <taxon>Lophotrochozoa</taxon>
        <taxon>Platyhelminthes</taxon>
        <taxon>Trematoda</taxon>
        <taxon>Digenea</taxon>
        <taxon>Plagiorchiida</taxon>
        <taxon>Pronocephalata</taxon>
        <taxon>Paramphistomoidea</taxon>
        <taxon>Paramphistomidae</taxon>
        <taxon>Calicophoron</taxon>
    </lineage>
</organism>
<dbReference type="InterPro" id="IPR000407">
    <property type="entry name" value="GDA1_CD39_NTPase"/>
</dbReference>
<dbReference type="Gene3D" id="3.30.420.150">
    <property type="entry name" value="Exopolyphosphatase. Domain 2"/>
    <property type="match status" value="1"/>
</dbReference>
<dbReference type="Gene3D" id="3.30.420.40">
    <property type="match status" value="1"/>
</dbReference>
<feature type="binding site" evidence="4">
    <location>
        <begin position="205"/>
        <end position="209"/>
    </location>
    <ligand>
        <name>ATP</name>
        <dbReference type="ChEBI" id="CHEBI:30616"/>
    </ligand>
</feature>
<feature type="active site" description="Proton acceptor" evidence="3">
    <location>
        <position position="171"/>
    </location>
</feature>
<dbReference type="Proteomes" id="UP001497525">
    <property type="component" value="Unassembled WGS sequence"/>
</dbReference>
<evidence type="ECO:0000256" key="2">
    <source>
        <dbReference type="ARBA" id="ARBA00022801"/>
    </source>
</evidence>
<feature type="transmembrane region" description="Helical" evidence="5">
    <location>
        <begin position="478"/>
        <end position="502"/>
    </location>
</feature>
<dbReference type="Pfam" id="PF01150">
    <property type="entry name" value="GDA1_CD39"/>
    <property type="match status" value="1"/>
</dbReference>
<sequence>MGCFPEKRRKTLTLLTVLVVLSILGLVIICVVFGIAQAIGTKNAVVIDAGSSSSKLSLYQWKDDPFRTNALVQQVMQDKVKPPISAFVHDPFGAYGVLEGPLNRMVAGIPENKRSTVPVYLAATAGMRLELLKDPLSTLDLFDVLRRGLLKSGLDVEYPNERFRMLSGSEEGLYGWVSVNNILDKITASTQVSSERTIGSLDLGGASTQISFAPRQRPDSEKAAVDYYSLKLFGARYEVYSHSFLCYGKDQFEKRVHALIISSTSPSQNPIPHPCFPSGYTTSSKDANSFFDSPCITGAYAEKTFSKNPIKQPGWTTVQFVGTGNPDACRRTIEEQFNKTYCPTSPCSFNGVYQPSVSGAFRAYSGFSYVMAYLFAGKSTGFTKTEVMNAVRKFCVTPWNETAGTVGPSEQSIVAKYCFDGLYVTTLLENMGFGTDEQWKTITFGDKIDGASVSWALGYMLDQSGYLPSDSPKLNLPVAAFVPLLVIFFAILVVCVTMLIVIMHHEKEKEAFHEDSEH</sequence>
<comment type="caution">
    <text evidence="6">The sequence shown here is derived from an EMBL/GenBank/DDBJ whole genome shotgun (WGS) entry which is preliminary data.</text>
</comment>
<feature type="transmembrane region" description="Helical" evidence="5">
    <location>
        <begin position="12"/>
        <end position="36"/>
    </location>
</feature>
<gene>
    <name evidence="6" type="ORF">CDAUBV1_LOCUS6940</name>
</gene>
<evidence type="ECO:0000256" key="4">
    <source>
        <dbReference type="PIRSR" id="PIRSR600407-2"/>
    </source>
</evidence>
<dbReference type="PANTHER" id="PTHR11782:SF83">
    <property type="entry name" value="GUANOSINE-DIPHOSPHATASE"/>
    <property type="match status" value="1"/>
</dbReference>
<dbReference type="GO" id="GO:0009134">
    <property type="term" value="P:nucleoside diphosphate catabolic process"/>
    <property type="evidence" value="ECO:0007669"/>
    <property type="project" value="TreeGrafter"/>
</dbReference>
<evidence type="ECO:0000256" key="1">
    <source>
        <dbReference type="ARBA" id="ARBA00009283"/>
    </source>
</evidence>
<protein>
    <recommendedName>
        <fullName evidence="8">Ectonucleoside triphosphate diphosphohydrolase 1</fullName>
    </recommendedName>
</protein>
<evidence type="ECO:0000256" key="5">
    <source>
        <dbReference type="SAM" id="Phobius"/>
    </source>
</evidence>
<evidence type="ECO:0000256" key="3">
    <source>
        <dbReference type="PIRSR" id="PIRSR600407-1"/>
    </source>
</evidence>
<proteinExistence type="inferred from homology"/>
<dbReference type="AlphaFoldDB" id="A0AAV2TBA7"/>
<name>A0AAV2TBA7_CALDB</name>
<keyword evidence="5" id="KW-1133">Transmembrane helix</keyword>
<dbReference type="GO" id="GO:0004382">
    <property type="term" value="F:GDP phosphatase activity"/>
    <property type="evidence" value="ECO:0007669"/>
    <property type="project" value="TreeGrafter"/>
</dbReference>
<dbReference type="GO" id="GO:0017111">
    <property type="term" value="F:ribonucleoside triphosphate phosphatase activity"/>
    <property type="evidence" value="ECO:0007669"/>
    <property type="project" value="TreeGrafter"/>
</dbReference>
<keyword evidence="5" id="KW-0472">Membrane</keyword>
<dbReference type="GO" id="GO:0005886">
    <property type="term" value="C:plasma membrane"/>
    <property type="evidence" value="ECO:0007669"/>
    <property type="project" value="TreeGrafter"/>
</dbReference>
<evidence type="ECO:0008006" key="8">
    <source>
        <dbReference type="Google" id="ProtNLM"/>
    </source>
</evidence>
<keyword evidence="4" id="KW-0067">ATP-binding</keyword>
<comment type="similarity">
    <text evidence="1">Belongs to the GDA1/CD39 NTPase family.</text>
</comment>
<keyword evidence="2" id="KW-0378">Hydrolase</keyword>
<evidence type="ECO:0000313" key="6">
    <source>
        <dbReference type="EMBL" id="CAL5133680.1"/>
    </source>
</evidence>
<evidence type="ECO:0000313" key="7">
    <source>
        <dbReference type="Proteomes" id="UP001497525"/>
    </source>
</evidence>
<dbReference type="GO" id="GO:0005524">
    <property type="term" value="F:ATP binding"/>
    <property type="evidence" value="ECO:0007669"/>
    <property type="project" value="UniProtKB-KW"/>
</dbReference>
<dbReference type="EMBL" id="CAXLJL010000157">
    <property type="protein sequence ID" value="CAL5133680.1"/>
    <property type="molecule type" value="Genomic_DNA"/>
</dbReference>
<dbReference type="GO" id="GO:0045134">
    <property type="term" value="F:UDP phosphatase activity"/>
    <property type="evidence" value="ECO:0007669"/>
    <property type="project" value="TreeGrafter"/>
</dbReference>
<keyword evidence="5" id="KW-0812">Transmembrane</keyword>
<reference evidence="6" key="1">
    <citation type="submission" date="2024-06" db="EMBL/GenBank/DDBJ databases">
        <authorList>
            <person name="Liu X."/>
            <person name="Lenzi L."/>
            <person name="Haldenby T S."/>
            <person name="Uol C."/>
        </authorList>
    </citation>
    <scope>NUCLEOTIDE SEQUENCE</scope>
</reference>
<keyword evidence="4" id="KW-0547">Nucleotide-binding</keyword>